<comment type="caution">
    <text evidence="2">The sequence shown here is derived from an EMBL/GenBank/DDBJ whole genome shotgun (WGS) entry which is preliminary data.</text>
</comment>
<accession>A0A9P7D8X5</accession>
<reference evidence="2" key="1">
    <citation type="journal article" date="2020" name="New Phytol.">
        <title>Comparative genomics reveals dynamic genome evolution in host specialist ectomycorrhizal fungi.</title>
        <authorList>
            <person name="Lofgren L.A."/>
            <person name="Nguyen N.H."/>
            <person name="Vilgalys R."/>
            <person name="Ruytinx J."/>
            <person name="Liao H.L."/>
            <person name="Branco S."/>
            <person name="Kuo A."/>
            <person name="LaButti K."/>
            <person name="Lipzen A."/>
            <person name="Andreopoulos W."/>
            <person name="Pangilinan J."/>
            <person name="Riley R."/>
            <person name="Hundley H."/>
            <person name="Na H."/>
            <person name="Barry K."/>
            <person name="Grigoriev I.V."/>
            <person name="Stajich J.E."/>
            <person name="Kennedy P.G."/>
        </authorList>
    </citation>
    <scope>NUCLEOTIDE SEQUENCE</scope>
    <source>
        <strain evidence="2">DOB743</strain>
    </source>
</reference>
<proteinExistence type="predicted"/>
<name>A0A9P7D8X5_9AGAM</name>
<keyword evidence="1" id="KW-0732">Signal</keyword>
<evidence type="ECO:0000313" key="3">
    <source>
        <dbReference type="Proteomes" id="UP000714275"/>
    </source>
</evidence>
<organism evidence="2 3">
    <name type="scientific">Suillus placidus</name>
    <dbReference type="NCBI Taxonomy" id="48579"/>
    <lineage>
        <taxon>Eukaryota</taxon>
        <taxon>Fungi</taxon>
        <taxon>Dikarya</taxon>
        <taxon>Basidiomycota</taxon>
        <taxon>Agaricomycotina</taxon>
        <taxon>Agaricomycetes</taxon>
        <taxon>Agaricomycetidae</taxon>
        <taxon>Boletales</taxon>
        <taxon>Suillineae</taxon>
        <taxon>Suillaceae</taxon>
        <taxon>Suillus</taxon>
    </lineage>
</organism>
<dbReference type="Proteomes" id="UP000714275">
    <property type="component" value="Unassembled WGS sequence"/>
</dbReference>
<evidence type="ECO:0000256" key="1">
    <source>
        <dbReference type="SAM" id="SignalP"/>
    </source>
</evidence>
<sequence length="71" mass="8129">MLWSRTLSLGAVVFGSEATDWEIEVGTRCTYRRGIQAQNLKYFLVAHSHGWTANVDEHYALVQGYILVRSR</sequence>
<evidence type="ECO:0000313" key="2">
    <source>
        <dbReference type="EMBL" id="KAG1783378.1"/>
    </source>
</evidence>
<dbReference type="EMBL" id="JABBWD010000002">
    <property type="protein sequence ID" value="KAG1783378.1"/>
    <property type="molecule type" value="Genomic_DNA"/>
</dbReference>
<gene>
    <name evidence="2" type="ORF">EV702DRAFT_1061788</name>
</gene>
<feature type="chain" id="PRO_5040261308" evidence="1">
    <location>
        <begin position="19"/>
        <end position="71"/>
    </location>
</feature>
<dbReference type="AlphaFoldDB" id="A0A9P7D8X5"/>
<feature type="signal peptide" evidence="1">
    <location>
        <begin position="1"/>
        <end position="18"/>
    </location>
</feature>
<keyword evidence="3" id="KW-1185">Reference proteome</keyword>
<protein>
    <submittedName>
        <fullName evidence="2">Uncharacterized protein</fullName>
    </submittedName>
</protein>